<keyword evidence="1" id="KW-0732">Signal</keyword>
<dbReference type="EMBL" id="JAWXYG010000019">
    <property type="protein sequence ID" value="KAK4252895.1"/>
    <property type="molecule type" value="Genomic_DNA"/>
</dbReference>
<feature type="signal peptide" evidence="1">
    <location>
        <begin position="1"/>
        <end position="21"/>
    </location>
</feature>
<evidence type="ECO:0000313" key="2">
    <source>
        <dbReference type="EMBL" id="KAK4252895.1"/>
    </source>
</evidence>
<evidence type="ECO:0000313" key="3">
    <source>
        <dbReference type="Proteomes" id="UP001293593"/>
    </source>
</evidence>
<dbReference type="PANTHER" id="PTHR31718:SF31">
    <property type="entry name" value="OS01G0172800 PROTEIN"/>
    <property type="match status" value="1"/>
</dbReference>
<dbReference type="Proteomes" id="UP001293593">
    <property type="component" value="Unassembled WGS sequence"/>
</dbReference>
<protein>
    <submittedName>
        <fullName evidence="2">Uncharacterized protein</fullName>
    </submittedName>
</protein>
<dbReference type="SUPFAM" id="SSF49723">
    <property type="entry name" value="Lipase/lipooxygenase domain (PLAT/LH2 domain)"/>
    <property type="match status" value="1"/>
</dbReference>
<sequence>MKALIPILTLLFILVVGFSQAEDTLTSSQPQEKDLNGNCSYSLSIYTSCYSPRRTRDHISLAFGDKYGHQVYVPRLDEFPSATLTRCEREVVQVTGPCTSQICYMYIYRSGCDGWKPHDITVSGNFPEPAYFFLHTLIPNHAWYGFNYCNTTSSSSSPSSASA</sequence>
<dbReference type="InterPro" id="IPR010417">
    <property type="entry name" value="Embryo-specific_ATS3"/>
</dbReference>
<proteinExistence type="predicted"/>
<keyword evidence="3" id="KW-1185">Reference proteome</keyword>
<dbReference type="InterPro" id="IPR036392">
    <property type="entry name" value="PLAT/LH2_dom_sf"/>
</dbReference>
<dbReference type="PANTHER" id="PTHR31718">
    <property type="entry name" value="PLAT DOMAIN-CONTAINING PROTEIN"/>
    <property type="match status" value="1"/>
</dbReference>
<dbReference type="Pfam" id="PF06232">
    <property type="entry name" value="ATS3"/>
    <property type="match status" value="1"/>
</dbReference>
<dbReference type="AlphaFoldDB" id="A0AAE1M4K1"/>
<organism evidence="2 3">
    <name type="scientific">Acacia crassicarpa</name>
    <name type="common">northern wattle</name>
    <dbReference type="NCBI Taxonomy" id="499986"/>
    <lineage>
        <taxon>Eukaryota</taxon>
        <taxon>Viridiplantae</taxon>
        <taxon>Streptophyta</taxon>
        <taxon>Embryophyta</taxon>
        <taxon>Tracheophyta</taxon>
        <taxon>Spermatophyta</taxon>
        <taxon>Magnoliopsida</taxon>
        <taxon>eudicotyledons</taxon>
        <taxon>Gunneridae</taxon>
        <taxon>Pentapetalae</taxon>
        <taxon>rosids</taxon>
        <taxon>fabids</taxon>
        <taxon>Fabales</taxon>
        <taxon>Fabaceae</taxon>
        <taxon>Caesalpinioideae</taxon>
        <taxon>mimosoid clade</taxon>
        <taxon>Acacieae</taxon>
        <taxon>Acacia</taxon>
    </lineage>
</organism>
<comment type="caution">
    <text evidence="2">The sequence shown here is derived from an EMBL/GenBank/DDBJ whole genome shotgun (WGS) entry which is preliminary data.</text>
</comment>
<gene>
    <name evidence="2" type="ORF">QN277_011029</name>
</gene>
<reference evidence="2" key="1">
    <citation type="submission" date="2023-10" db="EMBL/GenBank/DDBJ databases">
        <title>Chromosome-level genome of the transformable northern wattle, Acacia crassicarpa.</title>
        <authorList>
            <person name="Massaro I."/>
            <person name="Sinha N.R."/>
            <person name="Poethig S."/>
            <person name="Leichty A.R."/>
        </authorList>
    </citation>
    <scope>NUCLEOTIDE SEQUENCE</scope>
    <source>
        <strain evidence="2">Acra3RX</strain>
        <tissue evidence="2">Leaf</tissue>
    </source>
</reference>
<accession>A0AAE1M4K1</accession>
<feature type="chain" id="PRO_5042143652" evidence="1">
    <location>
        <begin position="22"/>
        <end position="163"/>
    </location>
</feature>
<evidence type="ECO:0000256" key="1">
    <source>
        <dbReference type="SAM" id="SignalP"/>
    </source>
</evidence>
<name>A0AAE1M4K1_9FABA</name>